<gene>
    <name evidence="5" type="ORF">METZ01_LOCUS134591</name>
</gene>
<evidence type="ECO:0000256" key="1">
    <source>
        <dbReference type="ARBA" id="ARBA00022679"/>
    </source>
</evidence>
<accession>A0A381YZ39</accession>
<dbReference type="Gene3D" id="3.40.50.170">
    <property type="entry name" value="Formyl transferase, N-terminal domain"/>
    <property type="match status" value="1"/>
</dbReference>
<dbReference type="InterPro" id="IPR044135">
    <property type="entry name" value="Met-tRNA-FMT_C"/>
</dbReference>
<dbReference type="PANTHER" id="PTHR11138">
    <property type="entry name" value="METHIONYL-TRNA FORMYLTRANSFERASE"/>
    <property type="match status" value="1"/>
</dbReference>
<feature type="domain" description="Formyl transferase N-terminal" evidence="3">
    <location>
        <begin position="1"/>
        <end position="165"/>
    </location>
</feature>
<dbReference type="CDD" id="cd08704">
    <property type="entry name" value="Met_tRNA_FMT_C"/>
    <property type="match status" value="1"/>
</dbReference>
<evidence type="ECO:0000256" key="2">
    <source>
        <dbReference type="ARBA" id="ARBA00022917"/>
    </source>
</evidence>
<reference evidence="5" key="1">
    <citation type="submission" date="2018-05" db="EMBL/GenBank/DDBJ databases">
        <authorList>
            <person name="Lanie J.A."/>
            <person name="Ng W.-L."/>
            <person name="Kazmierczak K.M."/>
            <person name="Andrzejewski T.M."/>
            <person name="Davidsen T.M."/>
            <person name="Wayne K.J."/>
            <person name="Tettelin H."/>
            <person name="Glass J.I."/>
            <person name="Rusch D."/>
            <person name="Podicherti R."/>
            <person name="Tsui H.-C.T."/>
            <person name="Winkler M.E."/>
        </authorList>
    </citation>
    <scope>NUCLEOTIDE SEQUENCE</scope>
</reference>
<organism evidence="5">
    <name type="scientific">marine metagenome</name>
    <dbReference type="NCBI Taxonomy" id="408172"/>
    <lineage>
        <taxon>unclassified sequences</taxon>
        <taxon>metagenomes</taxon>
        <taxon>ecological metagenomes</taxon>
    </lineage>
</organism>
<dbReference type="Pfam" id="PF02911">
    <property type="entry name" value="Formyl_trans_C"/>
    <property type="match status" value="1"/>
</dbReference>
<sequence length="308" mass="33767">MRIGFFGQSPFGAAVYERLRETGHEIVGVYGPPETKRADPVAELARRDGVALLQPKRWQQKGVVNEEVYAQYVATKPDLNVMAFVTQIIPARVLEYPAHDTIQYHPSLLPRHRGRSAINYALLQGESEAGLTIFWVDQGLDTGPILLQKRFPIGENDTVNSIYREQFFPVGVDALVEAVRLVADGSAPRIVQDETEATYEAPWEGDIARIDWTQPSRTVHNLIRGSDRQPGAWTTLDGKTVKFYGSCVVSGASESPGMVTGIDDNGVTIQCGDGGAVRLETAMPDGAKRTSAYEWATEASVKQGTTCE</sequence>
<keyword evidence="2" id="KW-0648">Protein biosynthesis</keyword>
<feature type="domain" description="Formyl transferase C-terminal" evidence="4">
    <location>
        <begin position="208"/>
        <end position="297"/>
    </location>
</feature>
<dbReference type="InterPro" id="IPR002376">
    <property type="entry name" value="Formyl_transf_N"/>
</dbReference>
<dbReference type="SUPFAM" id="SSF53328">
    <property type="entry name" value="Formyltransferase"/>
    <property type="match status" value="1"/>
</dbReference>
<dbReference type="InterPro" id="IPR036477">
    <property type="entry name" value="Formyl_transf_N_sf"/>
</dbReference>
<dbReference type="GO" id="GO:0004479">
    <property type="term" value="F:methionyl-tRNA formyltransferase activity"/>
    <property type="evidence" value="ECO:0007669"/>
    <property type="project" value="TreeGrafter"/>
</dbReference>
<dbReference type="AlphaFoldDB" id="A0A381YZ39"/>
<dbReference type="EMBL" id="UINC01019315">
    <property type="protein sequence ID" value="SVA81737.1"/>
    <property type="molecule type" value="Genomic_DNA"/>
</dbReference>
<dbReference type="InterPro" id="IPR011034">
    <property type="entry name" value="Formyl_transferase-like_C_sf"/>
</dbReference>
<evidence type="ECO:0000259" key="4">
    <source>
        <dbReference type="Pfam" id="PF02911"/>
    </source>
</evidence>
<proteinExistence type="predicted"/>
<dbReference type="InterPro" id="IPR037022">
    <property type="entry name" value="Formyl_trans_C_sf"/>
</dbReference>
<dbReference type="InterPro" id="IPR005793">
    <property type="entry name" value="Formyl_trans_C"/>
</dbReference>
<dbReference type="Gene3D" id="3.10.25.10">
    <property type="entry name" value="Formyl transferase, C-terminal domain"/>
    <property type="match status" value="1"/>
</dbReference>
<evidence type="ECO:0000259" key="3">
    <source>
        <dbReference type="Pfam" id="PF00551"/>
    </source>
</evidence>
<protein>
    <submittedName>
        <fullName evidence="5">Uncharacterized protein</fullName>
    </submittedName>
</protein>
<keyword evidence="1" id="KW-0808">Transferase</keyword>
<name>A0A381YZ39_9ZZZZ</name>
<dbReference type="Pfam" id="PF00551">
    <property type="entry name" value="Formyl_trans_N"/>
    <property type="match status" value="1"/>
</dbReference>
<dbReference type="SUPFAM" id="SSF50486">
    <property type="entry name" value="FMT C-terminal domain-like"/>
    <property type="match status" value="1"/>
</dbReference>
<dbReference type="PANTHER" id="PTHR11138:SF5">
    <property type="entry name" value="METHIONYL-TRNA FORMYLTRANSFERASE, MITOCHONDRIAL"/>
    <property type="match status" value="1"/>
</dbReference>
<dbReference type="GO" id="GO:0005829">
    <property type="term" value="C:cytosol"/>
    <property type="evidence" value="ECO:0007669"/>
    <property type="project" value="TreeGrafter"/>
</dbReference>
<evidence type="ECO:0000313" key="5">
    <source>
        <dbReference type="EMBL" id="SVA81737.1"/>
    </source>
</evidence>